<accession>A0A6A6HNZ5</accession>
<gene>
    <name evidence="2" type="ORF">EV356DRAFT_1384</name>
</gene>
<dbReference type="Proteomes" id="UP000800092">
    <property type="component" value="Unassembled WGS sequence"/>
</dbReference>
<sequence>MGSQCSVDDGGKRWLATSFGCCAPRFREKEDLEDLEEAARQTREEICEQQPQRFSLPHAEPALARPSTSYSTKSFSTLVAGGWDAASRVTTRTSASFWRPKTAESRQQLVIGAPSDFRRVDSVPIPRRRRQEFRPLELSIYLPHNRLSPLPDFSKSDWSAKPLDLEVPRPAMIRPATDPNLTFSTSTFVIQRKPVESASFLVSPSILDSNHSSLIYGSLAQDEPPTLPSQLPTVPPQSHSSSLVRSGTQSTRASDGWDITDPTSPPSSRSRALSEPLGLSRRQSNQSRGNRSDVDEAIRELNTIVEERRADANVRPGNDEDAADKDEEAGGHSPAHVPAIAPSMKMRVRTETLSDIGSALSIPHTSKLIFSMSHCEAHHPDHQPESD</sequence>
<feature type="compositionally biased region" description="Low complexity" evidence="1">
    <location>
        <begin position="266"/>
        <end position="289"/>
    </location>
</feature>
<reference evidence="2" key="1">
    <citation type="journal article" date="2020" name="Stud. Mycol.">
        <title>101 Dothideomycetes genomes: a test case for predicting lifestyles and emergence of pathogens.</title>
        <authorList>
            <person name="Haridas S."/>
            <person name="Albert R."/>
            <person name="Binder M."/>
            <person name="Bloem J."/>
            <person name="Labutti K."/>
            <person name="Salamov A."/>
            <person name="Andreopoulos B."/>
            <person name="Baker S."/>
            <person name="Barry K."/>
            <person name="Bills G."/>
            <person name="Bluhm B."/>
            <person name="Cannon C."/>
            <person name="Castanera R."/>
            <person name="Culley D."/>
            <person name="Daum C."/>
            <person name="Ezra D."/>
            <person name="Gonzalez J."/>
            <person name="Henrissat B."/>
            <person name="Kuo A."/>
            <person name="Liang C."/>
            <person name="Lipzen A."/>
            <person name="Lutzoni F."/>
            <person name="Magnuson J."/>
            <person name="Mondo S."/>
            <person name="Nolan M."/>
            <person name="Ohm R."/>
            <person name="Pangilinan J."/>
            <person name="Park H.-J."/>
            <person name="Ramirez L."/>
            <person name="Alfaro M."/>
            <person name="Sun H."/>
            <person name="Tritt A."/>
            <person name="Yoshinaga Y."/>
            <person name="Zwiers L.-H."/>
            <person name="Turgeon B."/>
            <person name="Goodwin S."/>
            <person name="Spatafora J."/>
            <person name="Crous P."/>
            <person name="Grigoriev I."/>
        </authorList>
    </citation>
    <scope>NUCLEOTIDE SEQUENCE</scope>
    <source>
        <strain evidence="2">Tuck. ex Michener</strain>
    </source>
</reference>
<dbReference type="OrthoDB" id="3595619at2759"/>
<organism evidence="2 3">
    <name type="scientific">Viridothelium virens</name>
    <name type="common">Speckled blister lichen</name>
    <name type="synonym">Trypethelium virens</name>
    <dbReference type="NCBI Taxonomy" id="1048519"/>
    <lineage>
        <taxon>Eukaryota</taxon>
        <taxon>Fungi</taxon>
        <taxon>Dikarya</taxon>
        <taxon>Ascomycota</taxon>
        <taxon>Pezizomycotina</taxon>
        <taxon>Dothideomycetes</taxon>
        <taxon>Dothideomycetes incertae sedis</taxon>
        <taxon>Trypetheliales</taxon>
        <taxon>Trypetheliaceae</taxon>
        <taxon>Viridothelium</taxon>
    </lineage>
</organism>
<proteinExistence type="predicted"/>
<feature type="compositionally biased region" description="Polar residues" evidence="1">
    <location>
        <begin position="228"/>
        <end position="253"/>
    </location>
</feature>
<keyword evidence="3" id="KW-1185">Reference proteome</keyword>
<dbReference type="EMBL" id="ML991771">
    <property type="protein sequence ID" value="KAF2239826.1"/>
    <property type="molecule type" value="Genomic_DNA"/>
</dbReference>
<evidence type="ECO:0000313" key="2">
    <source>
        <dbReference type="EMBL" id="KAF2239826.1"/>
    </source>
</evidence>
<dbReference type="AlphaFoldDB" id="A0A6A6HNZ5"/>
<evidence type="ECO:0000256" key="1">
    <source>
        <dbReference type="SAM" id="MobiDB-lite"/>
    </source>
</evidence>
<name>A0A6A6HNZ5_VIRVR</name>
<feature type="region of interest" description="Disordered" evidence="1">
    <location>
        <begin position="218"/>
        <end position="338"/>
    </location>
</feature>
<feature type="compositionally biased region" description="Basic and acidic residues" evidence="1">
    <location>
        <begin position="290"/>
        <end position="312"/>
    </location>
</feature>
<protein>
    <submittedName>
        <fullName evidence="2">Uncharacterized protein</fullName>
    </submittedName>
</protein>
<feature type="region of interest" description="Disordered" evidence="1">
    <location>
        <begin position="48"/>
        <end position="68"/>
    </location>
</feature>
<evidence type="ECO:0000313" key="3">
    <source>
        <dbReference type="Proteomes" id="UP000800092"/>
    </source>
</evidence>